<feature type="domain" description="CxC2-like cysteine cluster KDZ transposase-associated" evidence="2">
    <location>
        <begin position="227"/>
        <end position="334"/>
    </location>
</feature>
<dbReference type="OrthoDB" id="2793259at2759"/>
<dbReference type="PANTHER" id="PTHR33096:SF1">
    <property type="entry name" value="CXC1-LIKE CYSTEINE CLUSTER ASSOCIATED WITH KDZ TRANSPOSASES DOMAIN-CONTAINING PROTEIN"/>
    <property type="match status" value="1"/>
</dbReference>
<evidence type="ECO:0000313" key="4">
    <source>
        <dbReference type="Proteomes" id="UP000313359"/>
    </source>
</evidence>
<reference evidence="3" key="1">
    <citation type="journal article" date="2018" name="Genome Biol. Evol.">
        <title>Genomics and development of Lentinus tigrinus, a white-rot wood-decaying mushroom with dimorphic fruiting bodies.</title>
        <authorList>
            <person name="Wu B."/>
            <person name="Xu Z."/>
            <person name="Knudson A."/>
            <person name="Carlson A."/>
            <person name="Chen N."/>
            <person name="Kovaka S."/>
            <person name="LaButti K."/>
            <person name="Lipzen A."/>
            <person name="Pennachio C."/>
            <person name="Riley R."/>
            <person name="Schakwitz W."/>
            <person name="Umezawa K."/>
            <person name="Ohm R.A."/>
            <person name="Grigoriev I.V."/>
            <person name="Nagy L.G."/>
            <person name="Gibbons J."/>
            <person name="Hibbett D."/>
        </authorList>
    </citation>
    <scope>NUCLEOTIDE SEQUENCE [LARGE SCALE GENOMIC DNA]</scope>
    <source>
        <strain evidence="3">ALCF2SS1-6</strain>
    </source>
</reference>
<dbReference type="EMBL" id="ML122326">
    <property type="protein sequence ID" value="RPD53249.1"/>
    <property type="molecule type" value="Genomic_DNA"/>
</dbReference>
<dbReference type="InterPro" id="IPR040521">
    <property type="entry name" value="KDZ"/>
</dbReference>
<name>A0A5C2RQS9_9APHY</name>
<dbReference type="PANTHER" id="PTHR33096">
    <property type="entry name" value="CXC2 DOMAIN-CONTAINING PROTEIN"/>
    <property type="match status" value="1"/>
</dbReference>
<dbReference type="InterPro" id="IPR041457">
    <property type="entry name" value="CxC2_KDZ-assoc"/>
</dbReference>
<organism evidence="3 4">
    <name type="scientific">Lentinus tigrinus ALCF2SS1-6</name>
    <dbReference type="NCBI Taxonomy" id="1328759"/>
    <lineage>
        <taxon>Eukaryota</taxon>
        <taxon>Fungi</taxon>
        <taxon>Dikarya</taxon>
        <taxon>Basidiomycota</taxon>
        <taxon>Agaricomycotina</taxon>
        <taxon>Agaricomycetes</taxon>
        <taxon>Polyporales</taxon>
        <taxon>Polyporaceae</taxon>
        <taxon>Lentinus</taxon>
    </lineage>
</organism>
<sequence>MPRCKLRRLLTALPSLLCQMTKRRGKNVIHHNLNFDTSDDDDASPSSEAQARTETQKHIVYIHDSSSSSAAHRTSYIPIPLSPKKRARTSSSLDSGFATPLNDPDSTHSEEQEDLDLEYLYHRIETLDVNAQPRKRTAGDRPLLQWQSEVQTYLDELLRLEGRGDFKTPTCPECKQALYTEETLGYRCDDCDDTALYCQACTKERHLRHPFHRIKRWTGTHFEVVTLKSLGLRIQLGHRVGDKCYNPVQAFGDAFIVLDLHGIHEVALDFCGCETAAPSVNQLLRYRLYPATSTDPRTAATFRVLETFHLLSGQSKISAFEFYTTLARKTDNTGTRPLKDRYVSFLAMIRQWRHLKMLKRAGQGNVSNGALAVPSGSCAVECPACPHSDKNLPSDWKTAPPERSWLYRLYLAIDANFRLKRKKVSTDALDPSLNRGCAYFVEDTAYQAHIRKWDSDMGKDDLSADCNTHDAVKLANIKGASGLAATGIVTVDCSRHEMKRPCSIGNLQKGERQVNTDYILNSSLMHGAPTDVSVSYDVACSYSVRAPLRWIKYGFFTFRDRNIVWSIPMFHLAAHRERCRSVFSPYLLLYSGRLNGEGIERRWSMSNGYAPATKEMGPGSRTDLLDDVFGDQNWAKVTKLPAALLTRIKVAVVERSKHVNAYREFTASLPPDSVSEWKDAVVAWEASPATAANPYEYQRTHITQAALRLELAKEDALDIREGKAPALHQYYSSSTLVVVGMEIEDQQRKLLADSSALGAHPTDLQRAKILERQNALQRRIDGWRAIQELFMPGIATLIERPSHVDASSLPQNLPLLLPSTACVHIIVPNVLLTHEWRLRLAQAFDALTDLRGHLEVRAYVYRYKDHHVRGQRESLRSRDIVNGIEDKIKMDASRYCAAYSTLTTLSAALGKQDWRGSLQVLNDADIRHVAAGDGTGSEGRQEISWIWKAGSGDGNLADTNVNSNLQEGLRVEWCKARARALRWIEEVQILEEEMRRTVAYYDWHATWWEAHAGPTHLSRPEAIEGVHAYACRQASIRRRMREFCRSAWSCVRAWVCLGQGSSETFCLDEPLPADGSSADSDLPSLRTISTSSLELEREMEDVGEADMAFEDFD</sequence>
<feature type="region of interest" description="Disordered" evidence="1">
    <location>
        <begin position="72"/>
        <end position="112"/>
    </location>
</feature>
<evidence type="ECO:0000313" key="3">
    <source>
        <dbReference type="EMBL" id="RPD53249.1"/>
    </source>
</evidence>
<gene>
    <name evidence="3" type="ORF">L227DRAFT_617157</name>
</gene>
<evidence type="ECO:0000256" key="1">
    <source>
        <dbReference type="SAM" id="MobiDB-lite"/>
    </source>
</evidence>
<dbReference type="Proteomes" id="UP000313359">
    <property type="component" value="Unassembled WGS sequence"/>
</dbReference>
<dbReference type="STRING" id="1328759.A0A5C2RQS9"/>
<accession>A0A5C2RQS9</accession>
<dbReference type="Pfam" id="PF18803">
    <property type="entry name" value="CxC2"/>
    <property type="match status" value="1"/>
</dbReference>
<proteinExistence type="predicted"/>
<feature type="region of interest" description="Disordered" evidence="1">
    <location>
        <begin position="32"/>
        <end position="55"/>
    </location>
</feature>
<protein>
    <recommendedName>
        <fullName evidence="2">CxC2-like cysteine cluster KDZ transposase-associated domain-containing protein</fullName>
    </recommendedName>
</protein>
<keyword evidence="4" id="KW-1185">Reference proteome</keyword>
<evidence type="ECO:0000259" key="2">
    <source>
        <dbReference type="Pfam" id="PF18803"/>
    </source>
</evidence>
<dbReference type="Pfam" id="PF18758">
    <property type="entry name" value="KDZ"/>
    <property type="match status" value="1"/>
</dbReference>
<dbReference type="AlphaFoldDB" id="A0A5C2RQS9"/>